<feature type="region of interest" description="Disordered" evidence="1">
    <location>
        <begin position="202"/>
        <end position="225"/>
    </location>
</feature>
<sequence>MTIKKIIISIIISFTWLQAGTVDGTSNIWVVTRGSTLKQHYFNATTTGVRITFTPDETGFSTVQAFVEKTGASTDIGGCTESQFDGAAMELGAGNGGAIAGTTWSPGGGFTSGSQYTLDLYYADLYAALGNSFTEGQRLYVAIKFNLNNDDWSCPANTNGNDDGDDSNDSQKGNNAYYYHLMDRVYPTLASITDHDDTNLNSHSGTTTASTNYTNSPDGVGQAKSTTKMTVGAELVKTVKLTWTKDSGAGASIAEVTTDTDAAAGSSLTHDQDLTNATRYDITYKVEDVAGNVNTYIDYNIWFDNAAPTVEGVYSEESNGAMLAQGEVADFYVKFNETAMDYSGAPQITLLSNDGETTNVNAATFSDGSDKIYFDWTIPDGAYSKFLDYENTTALSAGTYIKDRAGNTATLTLAAPPAWGSQGGNASLSGAGTGGYFGVDGDDPADNTVGAVVSKGGTEVANYWNDTNTSVEVTVPVGNDATLEDGTIQLQAEADGNFENIGDAYTILNGDIGNGTTKVMTVTDAQVEGLTGYSNGDVLTWRAVLTDKSSNATTYSNSATTLTVSIDAPTVVSVLGGDNTGVYKKFNEKIEMTVKFSANVTRTGTPQLTFNTANTPGTADAAVDYKSGTGSTNLIFEYTVGATHYSTDLDYKSTTALNLNGGTIKDAGGNAAVLTLPALGTLPGARAIYIDGVAPDAFQVGDVITAGDPVVAGYWNEDNTSVKVTVPIANDNSLASGKAYIQAKTTGEDFATIGGSTAIGAGDKGTDVTYTIAAGDLEGINAFNLGSTVTLTAILEDYAGGPDGTGNKTTGTESATTLIIDQADPAAFSVGAVTTVTEPIVTGKWNLHNTAITVVVPIATENTGPTLLNGNVQIIAKTASSAYENIGNAETIAAGDRGGNKTLTIAAAALEAIDNNISDGDVITISAIITDAAGNKTTGTASTTTLTVDQTAPTIDEVTTDANDGLTNPYKVATTVDIKVSFNEAVVVVEGANKPALQLDTDDAPGSVLSEAIYNSGTGSKFPLFRLTVAANHYSEDLNYRATTSLILNDGTIRDAAGNNATLTLPALDDAKSLKNKKTLWIDGVLPTIKTVGAVTTTGDTIVTGFWNKKNTGLTVVVPLETTDFSLRSGTIQLEAQAVGGGVTGNWTNIGAAATMTTETVGAGTQTISVAKSGTANADFEEINEFSDGDVVTIRAVVTDLAGNSSTFTASNTTLKVDQTYPSTPTTFKPADAK</sequence>
<accession>A0A381VAX0</accession>
<organism evidence="2">
    <name type="scientific">marine metagenome</name>
    <dbReference type="NCBI Taxonomy" id="408172"/>
    <lineage>
        <taxon>unclassified sequences</taxon>
        <taxon>metagenomes</taxon>
        <taxon>ecological metagenomes</taxon>
    </lineage>
</organism>
<evidence type="ECO:0000256" key="1">
    <source>
        <dbReference type="SAM" id="MobiDB-lite"/>
    </source>
</evidence>
<protein>
    <recommendedName>
        <fullName evidence="3">SbsA Ig-like domain-containing protein</fullName>
    </recommendedName>
</protein>
<proteinExistence type="predicted"/>
<evidence type="ECO:0000313" key="2">
    <source>
        <dbReference type="EMBL" id="SVA37515.1"/>
    </source>
</evidence>
<reference evidence="2" key="1">
    <citation type="submission" date="2018-05" db="EMBL/GenBank/DDBJ databases">
        <authorList>
            <person name="Lanie J.A."/>
            <person name="Ng W.-L."/>
            <person name="Kazmierczak K.M."/>
            <person name="Andrzejewski T.M."/>
            <person name="Davidsen T.M."/>
            <person name="Wayne K.J."/>
            <person name="Tettelin H."/>
            <person name="Glass J.I."/>
            <person name="Rusch D."/>
            <person name="Podicherti R."/>
            <person name="Tsui H.-C.T."/>
            <person name="Winkler M.E."/>
        </authorList>
    </citation>
    <scope>NUCLEOTIDE SEQUENCE</scope>
</reference>
<evidence type="ECO:0008006" key="3">
    <source>
        <dbReference type="Google" id="ProtNLM"/>
    </source>
</evidence>
<gene>
    <name evidence="2" type="ORF">METZ01_LOCUS90369</name>
</gene>
<feature type="non-terminal residue" evidence="2">
    <location>
        <position position="1234"/>
    </location>
</feature>
<dbReference type="EMBL" id="UINC01008331">
    <property type="protein sequence ID" value="SVA37515.1"/>
    <property type="molecule type" value="Genomic_DNA"/>
</dbReference>
<dbReference type="AlphaFoldDB" id="A0A381VAX0"/>
<name>A0A381VAX0_9ZZZZ</name>